<organism evidence="1 2">
    <name type="scientific">Nocardioides panacis</name>
    <dbReference type="NCBI Taxonomy" id="2849501"/>
    <lineage>
        <taxon>Bacteria</taxon>
        <taxon>Bacillati</taxon>
        <taxon>Actinomycetota</taxon>
        <taxon>Actinomycetes</taxon>
        <taxon>Propionibacteriales</taxon>
        <taxon>Nocardioidaceae</taxon>
        <taxon>Nocardioides</taxon>
    </lineage>
</organism>
<name>A0A975Y192_9ACTN</name>
<proteinExistence type="predicted"/>
<keyword evidence="2" id="KW-1185">Reference proteome</keyword>
<dbReference type="EMBL" id="CP077062">
    <property type="protein sequence ID" value="QWZ09278.1"/>
    <property type="molecule type" value="Genomic_DNA"/>
</dbReference>
<dbReference type="InterPro" id="IPR049975">
    <property type="entry name" value="SAV_915-like_dom"/>
</dbReference>
<gene>
    <name evidence="1" type="ORF">KRR39_05695</name>
</gene>
<dbReference type="RefSeq" id="WP_216941124.1">
    <property type="nucleotide sequence ID" value="NZ_CP077062.1"/>
</dbReference>
<evidence type="ECO:0000313" key="1">
    <source>
        <dbReference type="EMBL" id="QWZ09278.1"/>
    </source>
</evidence>
<evidence type="ECO:0000313" key="2">
    <source>
        <dbReference type="Proteomes" id="UP000683575"/>
    </source>
</evidence>
<accession>A0A975Y192</accession>
<reference evidence="1" key="1">
    <citation type="submission" date="2021-06" db="EMBL/GenBank/DDBJ databases">
        <title>Complete genome sequence of Nocardioides sp. G188.</title>
        <authorList>
            <person name="Im W.-T."/>
        </authorList>
    </citation>
    <scope>NUCLEOTIDE SEQUENCE</scope>
    <source>
        <strain evidence="1">G188</strain>
    </source>
</reference>
<dbReference type="NCBIfam" id="NF042914">
    <property type="entry name" value="SAV915_dom"/>
    <property type="match status" value="1"/>
</dbReference>
<dbReference type="KEGG" id="nps:KRR39_05695"/>
<dbReference type="AlphaFoldDB" id="A0A975Y192"/>
<dbReference type="Proteomes" id="UP000683575">
    <property type="component" value="Chromosome"/>
</dbReference>
<sequence length="96" mass="10864">MQRGFPPVVYAPTTTVPGEDRPRLEMVATNDGRTALFVYSAIDRLHEFYRAGAPWVLLGVEDLQRAHEQEPYQLLFLDQRPRPAQEETAHRAGASS</sequence>
<protein>
    <submittedName>
        <fullName evidence="1">SseB family protein</fullName>
    </submittedName>
</protein>